<dbReference type="InterPro" id="IPR020806">
    <property type="entry name" value="PKS_PP-bd"/>
</dbReference>
<name>A0ABZ1FXE3_9ACTN</name>
<evidence type="ECO:0000256" key="3">
    <source>
        <dbReference type="ARBA" id="ARBA00022553"/>
    </source>
</evidence>
<dbReference type="Gene3D" id="3.40.50.1820">
    <property type="entry name" value="alpha/beta hydrolase"/>
    <property type="match status" value="1"/>
</dbReference>
<comment type="cofactor">
    <cofactor evidence="1">
        <name>pantetheine 4'-phosphate</name>
        <dbReference type="ChEBI" id="CHEBI:47942"/>
    </cofactor>
</comment>
<sequence length="1375" mass="146706">MTQSQIEDVLPLASLQAGLLFHALYDDEGPDLYTVQLAVEMSGPLDAARLRTAAEALLARHPNLRALFIHEGLEQPVQVIRRKVELPWTEADFSEAPEASFDALRDAERARRFVLDEDVLLRFVLARMPDGSHRLLITLHHILLDGWSVPVLLDDLFELYERAGDESGMRRATPYRDYLAWLARQDRPAALAAWARELDGLTEPTLLGTGRGVPGASTVPETLNIELTRDETQALTALGRSRGWTLNTLVQGAWGLVLGQLVGRDDVVFGGTVSGRPPELPGVETMVGLLINTLPVRVTWRPEDRLADLLTGLQGRQSALISHQFVQLAHIQGQSGHQELFDTTTVFENYPVNADGAPQLAGGVEITDMDARDATHYAVTLLGLPGEQLRFRLDHRPDLLDAAAAGRLGDRLRRVLAAVVADPDVAVRDLDLLDENDRHQVLTAWNATAHPAPDTTLTALLEETALRSADATALVHHVQDRTGARDLGESPDRAGASERSDGPDRSGVRDADWAETTYADLHADANRLARFLVGRGAGPDRPVAVALHRGRVLVVTLLAVLKAGSAYLPVDPELPADRVESMLRTADPVCLVTDLATAADRPAVGTGAAACDVRTVVLDDPATADEIVARPRHALTDADRTAPLRPEHLAYVIFTSGSTGTPKGVGVPHSGIVNRLLWTQDRYGLGADDRVLQKTPFGFDVSVWEFFWPLLTGSGLVVAKPGGHRDPAYLAETIVAHGVSTVHFVPSMLDAFLQDPAAARTAGVLRRILCSGEALRGATADLAAEMTGATVHNLYGPTEASVDVTHWDCVPGEGPTPIGRPVRNTRLYVLDGALRPVPPGVVGELHLAGVQLARGYLGRAALTAERFVADPFVGTSDGSPDSAPGGPERSSVGGSPAGGAARQGARMYRTGDLVRWREDGALEYLGRTDDQVKIRGLRIELGEVEAVLAAAPGAAHARVVVTGDGERLVAYVVPADPANPPTAPALRERAAAALPAYMVPSAFVTLGELPLTANGKLDRRALPAPEFGAPAGGREASTATERALCAAFAEVLGLARVGVDDSFFDLGGHSLTATRLVNRVRAALGSDLGIRSVFAAPTPAALATLLAGRDLERGGLEPVLELRTTGSLPPLFCLPPGAGLSWCYAGLLGGLDPQQPVYGLQSPSLTGAAAPDETLGALAARYVEHIIGLRPHGPYRLLGWSVGGHLAHEVAVRLQERGEKVERLVVLDSYPAQLDAEGGGSVSRETVFAEAFGDALPDPQAPDARKRALGLVREELGEGAPGRIDDDTAAAVLETYLLNTRAMLNYRHRLYEGDLVFFRAADWTVDTDRRDVTRWAPHVSGEIVIHELGAKHEEIALPTILAEVGNAIAGMNSVG</sequence>
<evidence type="ECO:0000313" key="6">
    <source>
        <dbReference type="EMBL" id="WSC12294.1"/>
    </source>
</evidence>
<keyword evidence="2" id="KW-0596">Phosphopantetheine</keyword>
<dbReference type="EMBL" id="CP109114">
    <property type="protein sequence ID" value="WSC12294.1"/>
    <property type="molecule type" value="Genomic_DNA"/>
</dbReference>
<dbReference type="InterPro" id="IPR001031">
    <property type="entry name" value="Thioesterase"/>
</dbReference>
<dbReference type="InterPro" id="IPR045851">
    <property type="entry name" value="AMP-bd_C_sf"/>
</dbReference>
<dbReference type="InterPro" id="IPR006162">
    <property type="entry name" value="Ppantetheine_attach_site"/>
</dbReference>
<dbReference type="RefSeq" id="WP_326590239.1">
    <property type="nucleotide sequence ID" value="NZ_CP109114.1"/>
</dbReference>
<dbReference type="PANTHER" id="PTHR45527">
    <property type="entry name" value="NONRIBOSOMAL PEPTIDE SYNTHETASE"/>
    <property type="match status" value="1"/>
</dbReference>
<dbReference type="Gene3D" id="3.30.559.10">
    <property type="entry name" value="Chloramphenicol acetyltransferase-like domain"/>
    <property type="match status" value="1"/>
</dbReference>
<dbReference type="Pfam" id="PF00550">
    <property type="entry name" value="PP-binding"/>
    <property type="match status" value="1"/>
</dbReference>
<dbReference type="PROSITE" id="PS00012">
    <property type="entry name" value="PHOSPHOPANTETHEINE"/>
    <property type="match status" value="1"/>
</dbReference>
<dbReference type="Gene3D" id="3.30.300.30">
    <property type="match status" value="1"/>
</dbReference>
<dbReference type="InterPro" id="IPR020845">
    <property type="entry name" value="AMP-binding_CS"/>
</dbReference>
<dbReference type="NCBIfam" id="TIGR01733">
    <property type="entry name" value="AA-adenyl-dom"/>
    <property type="match status" value="1"/>
</dbReference>
<dbReference type="Proteomes" id="UP001330827">
    <property type="component" value="Chromosome"/>
</dbReference>
<proteinExistence type="predicted"/>
<dbReference type="Pfam" id="PF00501">
    <property type="entry name" value="AMP-binding"/>
    <property type="match status" value="1"/>
</dbReference>
<dbReference type="Gene3D" id="2.30.38.10">
    <property type="entry name" value="Luciferase, Domain 3"/>
    <property type="match status" value="1"/>
</dbReference>
<dbReference type="InterPro" id="IPR010071">
    <property type="entry name" value="AA_adenyl_dom"/>
</dbReference>
<dbReference type="InterPro" id="IPR036736">
    <property type="entry name" value="ACP-like_sf"/>
</dbReference>
<feature type="region of interest" description="Disordered" evidence="4">
    <location>
        <begin position="873"/>
        <end position="905"/>
    </location>
</feature>
<feature type="compositionally biased region" description="Low complexity" evidence="4">
    <location>
        <begin position="890"/>
        <end position="900"/>
    </location>
</feature>
<dbReference type="CDD" id="cd17646">
    <property type="entry name" value="A_NRPS_AB3403-like"/>
    <property type="match status" value="1"/>
</dbReference>
<dbReference type="SMART" id="SM00823">
    <property type="entry name" value="PKS_PP"/>
    <property type="match status" value="1"/>
</dbReference>
<dbReference type="Pfam" id="PF00975">
    <property type="entry name" value="Thioesterase"/>
    <property type="match status" value="1"/>
</dbReference>
<evidence type="ECO:0000256" key="2">
    <source>
        <dbReference type="ARBA" id="ARBA00022450"/>
    </source>
</evidence>
<evidence type="ECO:0000256" key="4">
    <source>
        <dbReference type="SAM" id="MobiDB-lite"/>
    </source>
</evidence>
<evidence type="ECO:0000259" key="5">
    <source>
        <dbReference type="PROSITE" id="PS50075"/>
    </source>
</evidence>
<dbReference type="PANTHER" id="PTHR45527:SF1">
    <property type="entry name" value="FATTY ACID SYNTHASE"/>
    <property type="match status" value="1"/>
</dbReference>
<dbReference type="SUPFAM" id="SSF52777">
    <property type="entry name" value="CoA-dependent acyltransferases"/>
    <property type="match status" value="2"/>
</dbReference>
<dbReference type="InterPro" id="IPR029058">
    <property type="entry name" value="AB_hydrolase_fold"/>
</dbReference>
<dbReference type="SUPFAM" id="SSF56801">
    <property type="entry name" value="Acetyl-CoA synthetase-like"/>
    <property type="match status" value="1"/>
</dbReference>
<evidence type="ECO:0000313" key="7">
    <source>
        <dbReference type="Proteomes" id="UP001330827"/>
    </source>
</evidence>
<dbReference type="Gene3D" id="3.40.50.980">
    <property type="match status" value="2"/>
</dbReference>
<protein>
    <submittedName>
        <fullName evidence="6">Amino acid adenylation domain-containing protein</fullName>
    </submittedName>
</protein>
<dbReference type="CDD" id="cd19543">
    <property type="entry name" value="DCL_NRPS"/>
    <property type="match status" value="1"/>
</dbReference>
<dbReference type="InterPro" id="IPR001242">
    <property type="entry name" value="Condensation_dom"/>
</dbReference>
<keyword evidence="3" id="KW-0597">Phosphoprotein</keyword>
<dbReference type="SUPFAM" id="SSF53474">
    <property type="entry name" value="alpha/beta-Hydrolases"/>
    <property type="match status" value="1"/>
</dbReference>
<gene>
    <name evidence="6" type="ORF">OIE64_05165</name>
</gene>
<dbReference type="Pfam" id="PF13193">
    <property type="entry name" value="AMP-binding_C"/>
    <property type="match status" value="1"/>
</dbReference>
<dbReference type="PROSITE" id="PS00455">
    <property type="entry name" value="AMP_BINDING"/>
    <property type="match status" value="1"/>
</dbReference>
<keyword evidence="7" id="KW-1185">Reference proteome</keyword>
<evidence type="ECO:0000256" key="1">
    <source>
        <dbReference type="ARBA" id="ARBA00001957"/>
    </source>
</evidence>
<dbReference type="Pfam" id="PF00668">
    <property type="entry name" value="Condensation"/>
    <property type="match status" value="1"/>
</dbReference>
<dbReference type="SMART" id="SM00824">
    <property type="entry name" value="PKS_TE"/>
    <property type="match status" value="1"/>
</dbReference>
<dbReference type="Gene3D" id="3.30.559.30">
    <property type="entry name" value="Nonribosomal peptide synthetase, condensation domain"/>
    <property type="match status" value="1"/>
</dbReference>
<dbReference type="PROSITE" id="PS50075">
    <property type="entry name" value="CARRIER"/>
    <property type="match status" value="1"/>
</dbReference>
<dbReference type="InterPro" id="IPR000873">
    <property type="entry name" value="AMP-dep_synth/lig_dom"/>
</dbReference>
<feature type="region of interest" description="Disordered" evidence="4">
    <location>
        <begin position="477"/>
        <end position="511"/>
    </location>
</feature>
<feature type="domain" description="Carrier" evidence="5">
    <location>
        <begin position="1035"/>
        <end position="1110"/>
    </location>
</feature>
<dbReference type="InterPro" id="IPR025110">
    <property type="entry name" value="AMP-bd_C"/>
</dbReference>
<dbReference type="InterPro" id="IPR020802">
    <property type="entry name" value="TesA-like"/>
</dbReference>
<organism evidence="6 7">
    <name type="scientific">Streptomyces brevispora</name>
    <dbReference type="NCBI Taxonomy" id="887462"/>
    <lineage>
        <taxon>Bacteria</taxon>
        <taxon>Bacillati</taxon>
        <taxon>Actinomycetota</taxon>
        <taxon>Actinomycetes</taxon>
        <taxon>Kitasatosporales</taxon>
        <taxon>Streptomycetaceae</taxon>
        <taxon>Streptomyces</taxon>
    </lineage>
</organism>
<dbReference type="InterPro" id="IPR023213">
    <property type="entry name" value="CAT-like_dom_sf"/>
</dbReference>
<dbReference type="InterPro" id="IPR009081">
    <property type="entry name" value="PP-bd_ACP"/>
</dbReference>
<reference evidence="6 7" key="1">
    <citation type="submission" date="2022-10" db="EMBL/GenBank/DDBJ databases">
        <title>The complete genomes of actinobacterial strains from the NBC collection.</title>
        <authorList>
            <person name="Joergensen T.S."/>
            <person name="Alvarez Arevalo M."/>
            <person name="Sterndorff E.B."/>
            <person name="Faurdal D."/>
            <person name="Vuksanovic O."/>
            <person name="Mourched A.-S."/>
            <person name="Charusanti P."/>
            <person name="Shaw S."/>
            <person name="Blin K."/>
            <person name="Weber T."/>
        </authorList>
    </citation>
    <scope>NUCLEOTIDE SEQUENCE [LARGE SCALE GENOMIC DNA]</scope>
    <source>
        <strain evidence="6 7">NBC 01769</strain>
    </source>
</reference>
<dbReference type="SUPFAM" id="SSF47336">
    <property type="entry name" value="ACP-like"/>
    <property type="match status" value="1"/>
</dbReference>
<accession>A0ABZ1FXE3</accession>